<dbReference type="Proteomes" id="UP000010411">
    <property type="component" value="Unassembled WGS sequence"/>
</dbReference>
<name>L1KUC6_9ACTN</name>
<evidence type="ECO:0000313" key="2">
    <source>
        <dbReference type="Proteomes" id="UP000010411"/>
    </source>
</evidence>
<evidence type="ECO:0000313" key="1">
    <source>
        <dbReference type="EMBL" id="EKX63998.1"/>
    </source>
</evidence>
<keyword evidence="2" id="KW-1185">Reference proteome</keyword>
<accession>L1KUC6</accession>
<gene>
    <name evidence="1" type="ORF">STRIP9103_05841</name>
</gene>
<sequence length="52" mass="5097">MPTIAAALVVGNAMAPAAPAVSPRKRPLVILIAVSSPFLPVGLQCGEGEGAS</sequence>
<dbReference type="EMBL" id="AEJC01000400">
    <property type="protein sequence ID" value="EKX63998.1"/>
    <property type="molecule type" value="Genomic_DNA"/>
</dbReference>
<protein>
    <submittedName>
        <fullName evidence="1">Uncharacterized protein</fullName>
    </submittedName>
</protein>
<proteinExistence type="predicted"/>
<dbReference type="AlphaFoldDB" id="L1KUC6"/>
<reference evidence="1 2" key="1">
    <citation type="submission" date="2012-11" db="EMBL/GenBank/DDBJ databases">
        <authorList>
            <person name="Huguet-Tapia J.C."/>
            <person name="Durkin A.S."/>
            <person name="Pettis G.S."/>
            <person name="Badger J.H."/>
        </authorList>
    </citation>
    <scope>NUCLEOTIDE SEQUENCE [LARGE SCALE GENOMIC DNA]</scope>
    <source>
        <strain evidence="1 2">91-03</strain>
    </source>
</reference>
<organism evidence="1 2">
    <name type="scientific">Streptomyces ipomoeae 91-03</name>
    <dbReference type="NCBI Taxonomy" id="698759"/>
    <lineage>
        <taxon>Bacteria</taxon>
        <taxon>Bacillati</taxon>
        <taxon>Actinomycetota</taxon>
        <taxon>Actinomycetes</taxon>
        <taxon>Kitasatosporales</taxon>
        <taxon>Streptomycetaceae</taxon>
        <taxon>Streptomyces</taxon>
    </lineage>
</organism>
<comment type="caution">
    <text evidence="1">The sequence shown here is derived from an EMBL/GenBank/DDBJ whole genome shotgun (WGS) entry which is preliminary data.</text>
</comment>